<dbReference type="InterPro" id="IPR002076">
    <property type="entry name" value="ELO_fam"/>
</dbReference>
<keyword evidence="3 11" id="KW-0444">Lipid biosynthesis</keyword>
<dbReference type="GO" id="GO:0034626">
    <property type="term" value="P:fatty acid elongation, polyunsaturated fatty acid"/>
    <property type="evidence" value="ECO:0007669"/>
    <property type="project" value="TreeGrafter"/>
</dbReference>
<dbReference type="InterPro" id="IPR030457">
    <property type="entry name" value="ELO_CS"/>
</dbReference>
<evidence type="ECO:0000256" key="7">
    <source>
        <dbReference type="ARBA" id="ARBA00022989"/>
    </source>
</evidence>
<proteinExistence type="inferred from homology"/>
<organism evidence="12 13">
    <name type="scientific">Pristionchus fissidentatus</name>
    <dbReference type="NCBI Taxonomy" id="1538716"/>
    <lineage>
        <taxon>Eukaryota</taxon>
        <taxon>Metazoa</taxon>
        <taxon>Ecdysozoa</taxon>
        <taxon>Nematoda</taxon>
        <taxon>Chromadorea</taxon>
        <taxon>Rhabditida</taxon>
        <taxon>Rhabditina</taxon>
        <taxon>Diplogasteromorpha</taxon>
        <taxon>Diplogasteroidea</taxon>
        <taxon>Neodiplogasteridae</taxon>
        <taxon>Pristionchus</taxon>
    </lineage>
</organism>
<evidence type="ECO:0000313" key="12">
    <source>
        <dbReference type="EMBL" id="GMT21773.1"/>
    </source>
</evidence>
<keyword evidence="5 11" id="KW-0812">Transmembrane</keyword>
<feature type="transmembrane region" description="Helical" evidence="11">
    <location>
        <begin position="21"/>
        <end position="43"/>
    </location>
</feature>
<dbReference type="GO" id="GO:0009922">
    <property type="term" value="F:fatty acid elongase activity"/>
    <property type="evidence" value="ECO:0007669"/>
    <property type="project" value="UniProtKB-EC"/>
</dbReference>
<evidence type="ECO:0000256" key="4">
    <source>
        <dbReference type="ARBA" id="ARBA00022679"/>
    </source>
</evidence>
<name>A0AAV5VTS9_9BILA</name>
<dbReference type="GO" id="GO:0034625">
    <property type="term" value="P:fatty acid elongation, monounsaturated fatty acid"/>
    <property type="evidence" value="ECO:0007669"/>
    <property type="project" value="TreeGrafter"/>
</dbReference>
<dbReference type="GO" id="GO:0019367">
    <property type="term" value="P:fatty acid elongation, saturated fatty acid"/>
    <property type="evidence" value="ECO:0007669"/>
    <property type="project" value="TreeGrafter"/>
</dbReference>
<evidence type="ECO:0000313" key="13">
    <source>
        <dbReference type="Proteomes" id="UP001432322"/>
    </source>
</evidence>
<sequence>MYVMTIFALQEFMRGRPAFKLALPIKMWNLFVAVMSGVCAVILTPEYFDTMINKGYSASVCSSQDSFFRGNNGWAVFILAFARLPEYIDTLFIVLRKRPLLFIHWYHHALTIVISWYTFSQGVAGVRHGMYANAIIHTFMYSYYFFCAMRLFPPPFIARSITIIQILQFIWVFYSLAHMTVLRYVMGEPCEVDHVSMALSWIMDLSYLYLFVDFYVNKYKGESTTAKKID</sequence>
<keyword evidence="6 11" id="KW-0276">Fatty acid metabolism</keyword>
<dbReference type="GO" id="GO:0005789">
    <property type="term" value="C:endoplasmic reticulum membrane"/>
    <property type="evidence" value="ECO:0007669"/>
    <property type="project" value="TreeGrafter"/>
</dbReference>
<evidence type="ECO:0000256" key="3">
    <source>
        <dbReference type="ARBA" id="ARBA00022516"/>
    </source>
</evidence>
<dbReference type="EMBL" id="BTSY01000004">
    <property type="protein sequence ID" value="GMT21773.1"/>
    <property type="molecule type" value="Genomic_DNA"/>
</dbReference>
<evidence type="ECO:0000256" key="6">
    <source>
        <dbReference type="ARBA" id="ARBA00022832"/>
    </source>
</evidence>
<accession>A0AAV5VTS9</accession>
<gene>
    <name evidence="12" type="ORF">PFISCL1PPCAC_13070</name>
</gene>
<dbReference type="PROSITE" id="PS01188">
    <property type="entry name" value="ELO"/>
    <property type="match status" value="1"/>
</dbReference>
<keyword evidence="9 11" id="KW-0472">Membrane</keyword>
<dbReference type="Pfam" id="PF01151">
    <property type="entry name" value="ELO"/>
    <property type="match status" value="1"/>
</dbReference>
<dbReference type="PANTHER" id="PTHR11157">
    <property type="entry name" value="FATTY ACID ACYL TRANSFERASE-RELATED"/>
    <property type="match status" value="1"/>
</dbReference>
<comment type="catalytic activity">
    <reaction evidence="11">
        <text>a very-long-chain acyl-CoA + malonyl-CoA + H(+) = a very-long-chain 3-oxoacyl-CoA + CO2 + CoA</text>
        <dbReference type="Rhea" id="RHEA:32727"/>
        <dbReference type="ChEBI" id="CHEBI:15378"/>
        <dbReference type="ChEBI" id="CHEBI:16526"/>
        <dbReference type="ChEBI" id="CHEBI:57287"/>
        <dbReference type="ChEBI" id="CHEBI:57384"/>
        <dbReference type="ChEBI" id="CHEBI:90725"/>
        <dbReference type="ChEBI" id="CHEBI:90736"/>
        <dbReference type="EC" id="2.3.1.199"/>
    </reaction>
</comment>
<dbReference type="PANTHER" id="PTHR11157:SF26">
    <property type="entry name" value="ELONGATION OF LONG CHAIN FATTY ACIDS PROTEIN 1"/>
    <property type="match status" value="1"/>
</dbReference>
<keyword evidence="4 11" id="KW-0808">Transferase</keyword>
<comment type="subcellular location">
    <subcellularLocation>
        <location evidence="1">Membrane</location>
        <topology evidence="1">Multi-pass membrane protein</topology>
    </subcellularLocation>
</comment>
<keyword evidence="8 11" id="KW-0443">Lipid metabolism</keyword>
<feature type="transmembrane region" description="Helical" evidence="11">
    <location>
        <begin position="102"/>
        <end position="119"/>
    </location>
</feature>
<evidence type="ECO:0000256" key="1">
    <source>
        <dbReference type="ARBA" id="ARBA00004141"/>
    </source>
</evidence>
<keyword evidence="13" id="KW-1185">Reference proteome</keyword>
<dbReference type="AlphaFoldDB" id="A0AAV5VTS9"/>
<evidence type="ECO:0000256" key="11">
    <source>
        <dbReference type="RuleBase" id="RU361115"/>
    </source>
</evidence>
<comment type="caution">
    <text evidence="12">The sequence shown here is derived from an EMBL/GenBank/DDBJ whole genome shotgun (WGS) entry which is preliminary data.</text>
</comment>
<keyword evidence="10 11" id="KW-0275">Fatty acid biosynthesis</keyword>
<evidence type="ECO:0000256" key="10">
    <source>
        <dbReference type="ARBA" id="ARBA00023160"/>
    </source>
</evidence>
<evidence type="ECO:0000256" key="8">
    <source>
        <dbReference type="ARBA" id="ARBA00023098"/>
    </source>
</evidence>
<feature type="transmembrane region" description="Helical" evidence="11">
    <location>
        <begin position="164"/>
        <end position="186"/>
    </location>
</feature>
<feature type="transmembrane region" description="Helical" evidence="11">
    <location>
        <begin position="131"/>
        <end position="152"/>
    </location>
</feature>
<dbReference type="Proteomes" id="UP001432322">
    <property type="component" value="Unassembled WGS sequence"/>
</dbReference>
<feature type="transmembrane region" description="Helical" evidence="11">
    <location>
        <begin position="198"/>
        <end position="216"/>
    </location>
</feature>
<dbReference type="GO" id="GO:0042761">
    <property type="term" value="P:very long-chain fatty acid biosynthetic process"/>
    <property type="evidence" value="ECO:0007669"/>
    <property type="project" value="TreeGrafter"/>
</dbReference>
<protein>
    <recommendedName>
        <fullName evidence="11">Elongation of very long chain fatty acids protein</fullName>
        <ecNumber evidence="11">2.3.1.199</ecNumber>
    </recommendedName>
    <alternativeName>
        <fullName evidence="11">Very-long-chain 3-oxoacyl-CoA synthase</fullName>
    </alternativeName>
</protein>
<keyword evidence="7 11" id="KW-1133">Transmembrane helix</keyword>
<comment type="similarity">
    <text evidence="11">Belongs to the ELO family.</text>
</comment>
<evidence type="ECO:0000256" key="5">
    <source>
        <dbReference type="ARBA" id="ARBA00022692"/>
    </source>
</evidence>
<dbReference type="GO" id="GO:0030148">
    <property type="term" value="P:sphingolipid biosynthetic process"/>
    <property type="evidence" value="ECO:0007669"/>
    <property type="project" value="TreeGrafter"/>
</dbReference>
<evidence type="ECO:0000256" key="2">
    <source>
        <dbReference type="ARBA" id="ARBA00005194"/>
    </source>
</evidence>
<dbReference type="EC" id="2.3.1.199" evidence="11"/>
<evidence type="ECO:0000256" key="9">
    <source>
        <dbReference type="ARBA" id="ARBA00023136"/>
    </source>
</evidence>
<comment type="pathway">
    <text evidence="2">Lipid metabolism; fatty acid biosynthesis.</text>
</comment>
<feature type="transmembrane region" description="Helical" evidence="11">
    <location>
        <begin position="74"/>
        <end position="95"/>
    </location>
</feature>
<reference evidence="12" key="1">
    <citation type="submission" date="2023-10" db="EMBL/GenBank/DDBJ databases">
        <title>Genome assembly of Pristionchus species.</title>
        <authorList>
            <person name="Yoshida K."/>
            <person name="Sommer R.J."/>
        </authorList>
    </citation>
    <scope>NUCLEOTIDE SEQUENCE</scope>
    <source>
        <strain evidence="12">RS5133</strain>
    </source>
</reference>